<dbReference type="Pfam" id="PF04542">
    <property type="entry name" value="Sigma70_r2"/>
    <property type="match status" value="1"/>
</dbReference>
<keyword evidence="4" id="KW-0804">Transcription</keyword>
<sequence>MKGIGSTGGESYIRQEVYRGSESCGQEVVRMTDRDAARQHELVEKARKGDAESFGELVRHHRSRMLGWALGVVRSRELAEDIVQEALMQSLRKIGSLEQPDKFVPWLRTLVRNQALMSIRRSSNRRELALGADGDGSGSGEYEAALALAGGTAWLQQQDGDPQAAVFGRLALREMQSLLACLSGRDRSIAEASLFGGLPVRDVAERFGMTVGAVYTAVSRSRQKMTEARFENEIEHYMEARRRRGKPAAKRCERARYYTSFGAYNTMASTMAVTLAAAGAKEVSLTEVMAATGHAFRIQTAPDLGVSGPYGYNWAATLRAGWRRLGYVAVIYGGAGERIGQPCDLAAAMDVLLERLESGIPAIGWSLNNTEFGLIEGFDDRKRQWTVTDTAAAGKRLSYAKLGRLHDDAEWFVSVPTGRFQVDRTACLIELFEQTAGHIRGSGRSSSANAAAYGIEGAAAYRVWIETMNRQQATDPLGVAYNAAVAYEARKHASAYLRGLVSGAGGISLCANAVPAITYAERLYRQIAGMWEQVCRLFPLPYGADPTSPGPADRAARLLERACEAELAAADALAEAAAHLARRRTGC</sequence>
<dbReference type="SUPFAM" id="SSF88659">
    <property type="entry name" value="Sigma3 and sigma4 domains of RNA polymerase sigma factors"/>
    <property type="match status" value="1"/>
</dbReference>
<comment type="caution">
    <text evidence="7">The sequence shown here is derived from an EMBL/GenBank/DDBJ whole genome shotgun (WGS) entry which is preliminary data.</text>
</comment>
<name>A0A3B0BUF8_9BACL</name>
<organism evidence="7 8">
    <name type="scientific">Paenibacillus ginsengarvi</name>
    <dbReference type="NCBI Taxonomy" id="400777"/>
    <lineage>
        <taxon>Bacteria</taxon>
        <taxon>Bacillati</taxon>
        <taxon>Bacillota</taxon>
        <taxon>Bacilli</taxon>
        <taxon>Bacillales</taxon>
        <taxon>Paenibacillaceae</taxon>
        <taxon>Paenibacillus</taxon>
    </lineage>
</organism>
<dbReference type="GO" id="GO:0006352">
    <property type="term" value="P:DNA-templated transcription initiation"/>
    <property type="evidence" value="ECO:0007669"/>
    <property type="project" value="InterPro"/>
</dbReference>
<dbReference type="InterPro" id="IPR014284">
    <property type="entry name" value="RNA_pol_sigma-70_dom"/>
</dbReference>
<keyword evidence="3" id="KW-0731">Sigma factor</keyword>
<reference evidence="7 8" key="1">
    <citation type="journal article" date="2007" name="Int. J. Syst. Evol. Microbiol.">
        <title>Paenibacillus ginsengarvi sp. nov., isolated from soil from ginseng cultivation.</title>
        <authorList>
            <person name="Yoon M.H."/>
            <person name="Ten L.N."/>
            <person name="Im W.T."/>
        </authorList>
    </citation>
    <scope>NUCLEOTIDE SEQUENCE [LARGE SCALE GENOMIC DNA]</scope>
    <source>
        <strain evidence="7 8">KCTC 13059</strain>
    </source>
</reference>
<dbReference type="Pfam" id="PF08281">
    <property type="entry name" value="Sigma70_r4_2"/>
    <property type="match status" value="1"/>
</dbReference>
<dbReference type="InterPro" id="IPR036388">
    <property type="entry name" value="WH-like_DNA-bd_sf"/>
</dbReference>
<dbReference type="InterPro" id="IPR013249">
    <property type="entry name" value="RNA_pol_sigma70_r4_t2"/>
</dbReference>
<feature type="domain" description="RNA polymerase sigma-70 region 2" evidence="5">
    <location>
        <begin position="57"/>
        <end position="123"/>
    </location>
</feature>
<protein>
    <submittedName>
        <fullName evidence="7">Sigma-70 family RNA polymerase sigma factor</fullName>
    </submittedName>
</protein>
<dbReference type="EMBL" id="RBAH01000021">
    <property type="protein sequence ID" value="RKN76018.1"/>
    <property type="molecule type" value="Genomic_DNA"/>
</dbReference>
<dbReference type="AlphaFoldDB" id="A0A3B0BUF8"/>
<evidence type="ECO:0000256" key="3">
    <source>
        <dbReference type="ARBA" id="ARBA00023082"/>
    </source>
</evidence>
<dbReference type="PANTHER" id="PTHR43133:SF51">
    <property type="entry name" value="RNA POLYMERASE SIGMA FACTOR"/>
    <property type="match status" value="1"/>
</dbReference>
<dbReference type="InterPro" id="IPR013325">
    <property type="entry name" value="RNA_pol_sigma_r2"/>
</dbReference>
<gene>
    <name evidence="7" type="ORF">D7M11_24780</name>
</gene>
<dbReference type="GO" id="GO:0003677">
    <property type="term" value="F:DNA binding"/>
    <property type="evidence" value="ECO:0007669"/>
    <property type="project" value="InterPro"/>
</dbReference>
<evidence type="ECO:0000256" key="1">
    <source>
        <dbReference type="ARBA" id="ARBA00010641"/>
    </source>
</evidence>
<dbReference type="InterPro" id="IPR013324">
    <property type="entry name" value="RNA_pol_sigma_r3/r4-like"/>
</dbReference>
<dbReference type="PANTHER" id="PTHR43133">
    <property type="entry name" value="RNA POLYMERASE ECF-TYPE SIGMA FACTO"/>
    <property type="match status" value="1"/>
</dbReference>
<keyword evidence="2" id="KW-0805">Transcription regulation</keyword>
<dbReference type="Gene3D" id="1.10.1740.10">
    <property type="match status" value="1"/>
</dbReference>
<evidence type="ECO:0000256" key="2">
    <source>
        <dbReference type="ARBA" id="ARBA00023015"/>
    </source>
</evidence>
<evidence type="ECO:0000259" key="6">
    <source>
        <dbReference type="Pfam" id="PF08281"/>
    </source>
</evidence>
<dbReference type="InterPro" id="IPR039425">
    <property type="entry name" value="RNA_pol_sigma-70-like"/>
</dbReference>
<comment type="similarity">
    <text evidence="1">Belongs to the sigma-70 factor family. ECF subfamily.</text>
</comment>
<evidence type="ECO:0000313" key="8">
    <source>
        <dbReference type="Proteomes" id="UP000282311"/>
    </source>
</evidence>
<proteinExistence type="inferred from homology"/>
<dbReference type="Proteomes" id="UP000282311">
    <property type="component" value="Unassembled WGS sequence"/>
</dbReference>
<dbReference type="InterPro" id="IPR007627">
    <property type="entry name" value="RNA_pol_sigma70_r2"/>
</dbReference>
<evidence type="ECO:0000313" key="7">
    <source>
        <dbReference type="EMBL" id="RKN76018.1"/>
    </source>
</evidence>
<accession>A0A3B0BUF8</accession>
<dbReference type="NCBIfam" id="TIGR02937">
    <property type="entry name" value="sigma70-ECF"/>
    <property type="match status" value="1"/>
</dbReference>
<feature type="domain" description="RNA polymerase sigma factor 70 region 4 type 2" evidence="6">
    <location>
        <begin position="173"/>
        <end position="225"/>
    </location>
</feature>
<dbReference type="Gene3D" id="1.10.10.10">
    <property type="entry name" value="Winged helix-like DNA-binding domain superfamily/Winged helix DNA-binding domain"/>
    <property type="match status" value="1"/>
</dbReference>
<evidence type="ECO:0000259" key="5">
    <source>
        <dbReference type="Pfam" id="PF04542"/>
    </source>
</evidence>
<evidence type="ECO:0000256" key="4">
    <source>
        <dbReference type="ARBA" id="ARBA00023163"/>
    </source>
</evidence>
<dbReference type="SUPFAM" id="SSF88946">
    <property type="entry name" value="Sigma2 domain of RNA polymerase sigma factors"/>
    <property type="match status" value="1"/>
</dbReference>
<keyword evidence="8" id="KW-1185">Reference proteome</keyword>
<dbReference type="GO" id="GO:0016987">
    <property type="term" value="F:sigma factor activity"/>
    <property type="evidence" value="ECO:0007669"/>
    <property type="project" value="UniProtKB-KW"/>
</dbReference>